<proteinExistence type="predicted"/>
<dbReference type="InterPro" id="IPR041657">
    <property type="entry name" value="HTH_17"/>
</dbReference>
<dbReference type="EMBL" id="VNHM01000014">
    <property type="protein sequence ID" value="TYO94528.1"/>
    <property type="molecule type" value="Genomic_DNA"/>
</dbReference>
<sequence>MKNMARFPTAITFYKSLSCYYMNSGESLLFFMEVFCVQFYTVQQVAKILHVKKDYVYELIHQGKLQAIRMSERRIRISHESLNEFTQNHKVKKFN</sequence>
<evidence type="ECO:0000313" key="2">
    <source>
        <dbReference type="EMBL" id="TYO94528.1"/>
    </source>
</evidence>
<dbReference type="AlphaFoldDB" id="A0A5S4ZP26"/>
<keyword evidence="3" id="KW-1185">Reference proteome</keyword>
<feature type="domain" description="Helix-turn-helix" evidence="1">
    <location>
        <begin position="39"/>
        <end position="89"/>
    </location>
</feature>
<comment type="caution">
    <text evidence="2">The sequence shown here is derived from an EMBL/GenBank/DDBJ whole genome shotgun (WGS) entry which is preliminary data.</text>
</comment>
<name>A0A5S4ZP26_9FIRM</name>
<dbReference type="Pfam" id="PF12728">
    <property type="entry name" value="HTH_17"/>
    <property type="match status" value="1"/>
</dbReference>
<evidence type="ECO:0000259" key="1">
    <source>
        <dbReference type="Pfam" id="PF12728"/>
    </source>
</evidence>
<organism evidence="2 3">
    <name type="scientific">Desulfallas thermosapovorans DSM 6562</name>
    <dbReference type="NCBI Taxonomy" id="1121431"/>
    <lineage>
        <taxon>Bacteria</taxon>
        <taxon>Bacillati</taxon>
        <taxon>Bacillota</taxon>
        <taxon>Clostridia</taxon>
        <taxon>Eubacteriales</taxon>
        <taxon>Desulfallaceae</taxon>
        <taxon>Desulfallas</taxon>
    </lineage>
</organism>
<dbReference type="NCBIfam" id="TIGR01764">
    <property type="entry name" value="excise"/>
    <property type="match status" value="1"/>
</dbReference>
<gene>
    <name evidence="2" type="ORF">LX24_02364</name>
</gene>
<dbReference type="Proteomes" id="UP000323166">
    <property type="component" value="Unassembled WGS sequence"/>
</dbReference>
<dbReference type="InterPro" id="IPR010093">
    <property type="entry name" value="SinI_DNA-bd"/>
</dbReference>
<protein>
    <submittedName>
        <fullName evidence="2">Excisionase family DNA binding protein</fullName>
    </submittedName>
</protein>
<accession>A0A5S4ZP26</accession>
<evidence type="ECO:0000313" key="3">
    <source>
        <dbReference type="Proteomes" id="UP000323166"/>
    </source>
</evidence>
<reference evidence="2 3" key="1">
    <citation type="submission" date="2019-07" db="EMBL/GenBank/DDBJ databases">
        <title>Genomic Encyclopedia of Type Strains, Phase I: the one thousand microbial genomes (KMG-I) project.</title>
        <authorList>
            <person name="Kyrpides N."/>
        </authorList>
    </citation>
    <scope>NUCLEOTIDE SEQUENCE [LARGE SCALE GENOMIC DNA]</scope>
    <source>
        <strain evidence="2 3">DSM 6562</strain>
    </source>
</reference>
<dbReference type="GO" id="GO:0003677">
    <property type="term" value="F:DNA binding"/>
    <property type="evidence" value="ECO:0007669"/>
    <property type="project" value="InterPro"/>
</dbReference>